<comment type="caution">
    <text evidence="8">The sequence shown here is derived from an EMBL/GenBank/DDBJ whole genome shotgun (WGS) entry which is preliminary data.</text>
</comment>
<keyword evidence="1" id="KW-0001">2Fe-2S</keyword>
<evidence type="ECO:0000259" key="7">
    <source>
        <dbReference type="PROSITE" id="PS51296"/>
    </source>
</evidence>
<dbReference type="InterPro" id="IPR017941">
    <property type="entry name" value="Rieske_2Fe-2S"/>
</dbReference>
<dbReference type="SUPFAM" id="SSF50022">
    <property type="entry name" value="ISP domain"/>
    <property type="match status" value="1"/>
</dbReference>
<dbReference type="PROSITE" id="PS51296">
    <property type="entry name" value="RIESKE"/>
    <property type="match status" value="1"/>
</dbReference>
<reference evidence="9" key="1">
    <citation type="journal article" date="2019" name="Int. J. Syst. Evol. Microbiol.">
        <title>The Global Catalogue of Microorganisms (GCM) 10K type strain sequencing project: providing services to taxonomists for standard genome sequencing and annotation.</title>
        <authorList>
            <consortium name="The Broad Institute Genomics Platform"/>
            <consortium name="The Broad Institute Genome Sequencing Center for Infectious Disease"/>
            <person name="Wu L."/>
            <person name="Ma J."/>
        </authorList>
    </citation>
    <scope>NUCLEOTIDE SEQUENCE [LARGE SCALE GENOMIC DNA]</scope>
    <source>
        <strain evidence="9">JCM 32105</strain>
    </source>
</reference>
<accession>A0ABP8NDA5</accession>
<dbReference type="PANTHER" id="PTHR21496:SF0">
    <property type="entry name" value="RIESKE DOMAIN-CONTAINING PROTEIN"/>
    <property type="match status" value="1"/>
</dbReference>
<sequence>MNDTDTLRPLFEWHMAEQISVAAMRDNELTEATAGGRQIGLLRRHGNVYAFAAKCPHAGVPLCTGWLDAQGRIVCPEHKYRFDPVNGRNTSGEGYKLFTYPVQVRGDEVWVGLMPQ</sequence>
<dbReference type="Proteomes" id="UP001500067">
    <property type="component" value="Unassembled WGS sequence"/>
</dbReference>
<organism evidence="8 9">
    <name type="scientific">Nemorincola caseinilytica</name>
    <dbReference type="NCBI Taxonomy" id="2054315"/>
    <lineage>
        <taxon>Bacteria</taxon>
        <taxon>Pseudomonadati</taxon>
        <taxon>Bacteroidota</taxon>
        <taxon>Chitinophagia</taxon>
        <taxon>Chitinophagales</taxon>
        <taxon>Chitinophagaceae</taxon>
        <taxon>Nemorincola</taxon>
    </lineage>
</organism>
<dbReference type="InterPro" id="IPR036922">
    <property type="entry name" value="Rieske_2Fe-2S_sf"/>
</dbReference>
<feature type="domain" description="Rieske" evidence="7">
    <location>
        <begin position="16"/>
        <end position="111"/>
    </location>
</feature>
<evidence type="ECO:0000256" key="3">
    <source>
        <dbReference type="ARBA" id="ARBA00023004"/>
    </source>
</evidence>
<evidence type="ECO:0000256" key="5">
    <source>
        <dbReference type="ARBA" id="ARBA00034078"/>
    </source>
</evidence>
<keyword evidence="3" id="KW-0408">Iron</keyword>
<dbReference type="RefSeq" id="WP_345080247.1">
    <property type="nucleotide sequence ID" value="NZ_BAABFA010000008.1"/>
</dbReference>
<dbReference type="Pfam" id="PF00355">
    <property type="entry name" value="Rieske"/>
    <property type="match status" value="1"/>
</dbReference>
<evidence type="ECO:0000256" key="1">
    <source>
        <dbReference type="ARBA" id="ARBA00022714"/>
    </source>
</evidence>
<gene>
    <name evidence="8" type="ORF">GCM10023093_12700</name>
</gene>
<comment type="cofactor">
    <cofactor evidence="5">
        <name>[2Fe-2S] cluster</name>
        <dbReference type="ChEBI" id="CHEBI:190135"/>
    </cofactor>
</comment>
<proteinExistence type="inferred from homology"/>
<dbReference type="Gene3D" id="2.102.10.10">
    <property type="entry name" value="Rieske [2Fe-2S] iron-sulphur domain"/>
    <property type="match status" value="1"/>
</dbReference>
<evidence type="ECO:0000256" key="4">
    <source>
        <dbReference type="ARBA" id="ARBA00023014"/>
    </source>
</evidence>
<evidence type="ECO:0000313" key="8">
    <source>
        <dbReference type="EMBL" id="GAA4463675.1"/>
    </source>
</evidence>
<keyword evidence="2" id="KW-0479">Metal-binding</keyword>
<name>A0ABP8NDA5_9BACT</name>
<keyword evidence="4" id="KW-0411">Iron-sulfur</keyword>
<comment type="similarity">
    <text evidence="6">Belongs to the bacterial ring-hydroxylating dioxygenase ferredoxin component family.</text>
</comment>
<evidence type="ECO:0000256" key="6">
    <source>
        <dbReference type="ARBA" id="ARBA00038001"/>
    </source>
</evidence>
<evidence type="ECO:0000256" key="2">
    <source>
        <dbReference type="ARBA" id="ARBA00022723"/>
    </source>
</evidence>
<dbReference type="EMBL" id="BAABFA010000008">
    <property type="protein sequence ID" value="GAA4463675.1"/>
    <property type="molecule type" value="Genomic_DNA"/>
</dbReference>
<protein>
    <recommendedName>
        <fullName evidence="7">Rieske domain-containing protein</fullName>
    </recommendedName>
</protein>
<dbReference type="PANTHER" id="PTHR21496">
    <property type="entry name" value="FERREDOXIN-RELATED"/>
    <property type="match status" value="1"/>
</dbReference>
<keyword evidence="9" id="KW-1185">Reference proteome</keyword>
<evidence type="ECO:0000313" key="9">
    <source>
        <dbReference type="Proteomes" id="UP001500067"/>
    </source>
</evidence>